<dbReference type="Gene3D" id="3.20.20.70">
    <property type="entry name" value="Aldolase class I"/>
    <property type="match status" value="1"/>
</dbReference>
<dbReference type="SUPFAM" id="SSF51569">
    <property type="entry name" value="Aldolase"/>
    <property type="match status" value="1"/>
</dbReference>
<keyword evidence="8" id="KW-0704">Schiff base</keyword>
<feature type="active site" description="Schiff-base intermediate with substrate" evidence="12">
    <location>
        <position position="167"/>
    </location>
</feature>
<dbReference type="EC" id="4.3.3.7" evidence="3 10"/>
<feature type="active site" description="Proton donor/acceptor" evidence="12">
    <location>
        <position position="138"/>
    </location>
</feature>
<evidence type="ECO:0000256" key="3">
    <source>
        <dbReference type="ARBA" id="ARBA00012086"/>
    </source>
</evidence>
<dbReference type="GO" id="GO:0009089">
    <property type="term" value="P:lysine biosynthetic process via diaminopimelate"/>
    <property type="evidence" value="ECO:0007669"/>
    <property type="project" value="UniProtKB-UniRule"/>
</dbReference>
<comment type="catalytic activity">
    <reaction evidence="9">
        <text>L-aspartate 4-semialdehyde + pyruvate = (2S,4S)-4-hydroxy-2,3,4,5-tetrahydrodipicolinate + H2O + H(+)</text>
        <dbReference type="Rhea" id="RHEA:34171"/>
        <dbReference type="ChEBI" id="CHEBI:15361"/>
        <dbReference type="ChEBI" id="CHEBI:15377"/>
        <dbReference type="ChEBI" id="CHEBI:15378"/>
        <dbReference type="ChEBI" id="CHEBI:67139"/>
        <dbReference type="ChEBI" id="CHEBI:537519"/>
        <dbReference type="EC" id="4.3.3.7"/>
    </reaction>
</comment>
<dbReference type="InterPro" id="IPR005263">
    <property type="entry name" value="DapA"/>
</dbReference>
<accession>A0A2N5GK13</accession>
<dbReference type="InterPro" id="IPR013785">
    <property type="entry name" value="Aldolase_TIM"/>
</dbReference>
<dbReference type="PROSITE" id="PS00666">
    <property type="entry name" value="DHDPS_2"/>
    <property type="match status" value="1"/>
</dbReference>
<feature type="binding site" evidence="13">
    <location>
        <position position="212"/>
    </location>
    <ligand>
        <name>pyruvate</name>
        <dbReference type="ChEBI" id="CHEBI:15361"/>
    </ligand>
</feature>
<organism evidence="14 16">
    <name type="scientific">Bacillus canaveralius</name>
    <dbReference type="NCBI Taxonomy" id="1403243"/>
    <lineage>
        <taxon>Bacteria</taxon>
        <taxon>Bacillati</taxon>
        <taxon>Bacillota</taxon>
        <taxon>Bacilli</taxon>
        <taxon>Bacillales</taxon>
        <taxon>Bacillaceae</taxon>
        <taxon>Bacillus</taxon>
    </lineage>
</organism>
<evidence type="ECO:0000313" key="15">
    <source>
        <dbReference type="EMBL" id="PLR89877.1"/>
    </source>
</evidence>
<keyword evidence="7 11" id="KW-0456">Lyase</keyword>
<dbReference type="Pfam" id="PF00701">
    <property type="entry name" value="DHDPS"/>
    <property type="match status" value="1"/>
</dbReference>
<evidence type="ECO:0000256" key="11">
    <source>
        <dbReference type="PIRNR" id="PIRNR001365"/>
    </source>
</evidence>
<sequence length="302" mass="33277">MQRAVTFQGIIPPVSTIINENGSLDEKGMGKLIDFLIESGVNGLFFLGTGGEFSQMSVQERKRVAEFSVDYVNGRVPVLIGTGSTSTNEVIELSQHAEKAGADAVVMINPYYWSLSEDNLFLHYDQIAQSINLPILLYNFPNLTGQDLSPEFVLKLVDKNQNIVGIKETVDQAGHIREMILKVKENHSQFKVFCGFDDHLLNTLALGGDGAISASANFAPQLTIGIYRAFQEGNMQEALELHQRLAHLPLIYKLDSPFVNVVKEAMKLTGLNISTHVLPPARALSIEKKEQLAQLLKKAGLL</sequence>
<comment type="similarity">
    <text evidence="11">Belongs to the DapA family.</text>
</comment>
<evidence type="ECO:0000256" key="8">
    <source>
        <dbReference type="ARBA" id="ARBA00023270"/>
    </source>
</evidence>
<dbReference type="Proteomes" id="UP000234951">
    <property type="component" value="Unassembled WGS sequence"/>
</dbReference>
<evidence type="ECO:0000256" key="9">
    <source>
        <dbReference type="ARBA" id="ARBA00047836"/>
    </source>
</evidence>
<evidence type="ECO:0000256" key="12">
    <source>
        <dbReference type="PIRSR" id="PIRSR001365-1"/>
    </source>
</evidence>
<dbReference type="RefSeq" id="WP_101578088.1">
    <property type="nucleotide sequence ID" value="NZ_PGVA01000032.1"/>
</dbReference>
<comment type="pathway">
    <text evidence="2">Amino-acid biosynthesis; L-lysine biosynthesis via DAP pathway; (S)-tetrahydrodipicolinate from L-aspartate: step 3/4.</text>
</comment>
<evidence type="ECO:0000256" key="13">
    <source>
        <dbReference type="PIRSR" id="PIRSR001365-2"/>
    </source>
</evidence>
<evidence type="ECO:0000256" key="4">
    <source>
        <dbReference type="ARBA" id="ARBA00022605"/>
    </source>
</evidence>
<evidence type="ECO:0000256" key="1">
    <source>
        <dbReference type="ARBA" id="ARBA00003294"/>
    </source>
</evidence>
<dbReference type="GO" id="GO:0008840">
    <property type="term" value="F:4-hydroxy-tetrahydrodipicolinate synthase activity"/>
    <property type="evidence" value="ECO:0007669"/>
    <property type="project" value="UniProtKB-UniRule"/>
</dbReference>
<comment type="caution">
    <text evidence="14">The sequence shown here is derived from an EMBL/GenBank/DDBJ whole genome shotgun (WGS) entry which is preliminary data.</text>
</comment>
<dbReference type="OrthoDB" id="9771791at2"/>
<dbReference type="AlphaFoldDB" id="A0A2N5GK13"/>
<proteinExistence type="inferred from homology"/>
<comment type="function">
    <text evidence="1">Catalyzes the condensation of (S)-aspartate-beta-semialdehyde [(S)-ASA] and pyruvate to 4-hydroxy-tetrahydrodipicolinate (HTPA).</text>
</comment>
<dbReference type="NCBIfam" id="TIGR00674">
    <property type="entry name" value="dapA"/>
    <property type="match status" value="1"/>
</dbReference>
<name>A0A2N5GK13_9BACI</name>
<dbReference type="EMBL" id="PGVA01000032">
    <property type="protein sequence ID" value="PLR81659.1"/>
    <property type="molecule type" value="Genomic_DNA"/>
</dbReference>
<evidence type="ECO:0000256" key="6">
    <source>
        <dbReference type="ARBA" id="ARBA00023154"/>
    </source>
</evidence>
<evidence type="ECO:0000256" key="10">
    <source>
        <dbReference type="NCBIfam" id="TIGR00674"/>
    </source>
</evidence>
<dbReference type="InterPro" id="IPR020624">
    <property type="entry name" value="Schiff_base-form_aldolases_CS"/>
</dbReference>
<dbReference type="PANTHER" id="PTHR12128:SF28">
    <property type="entry name" value="2-DEHYDRO-3-DEOXY-D-GLUCONATE ALDOLASE YAGE-RELATED"/>
    <property type="match status" value="1"/>
</dbReference>
<evidence type="ECO:0000256" key="2">
    <source>
        <dbReference type="ARBA" id="ARBA00005120"/>
    </source>
</evidence>
<dbReference type="InterPro" id="IPR020625">
    <property type="entry name" value="Schiff_base-form_aldolases_AS"/>
</dbReference>
<dbReference type="Proteomes" id="UP000235114">
    <property type="component" value="Unassembled WGS sequence"/>
</dbReference>
<evidence type="ECO:0000313" key="14">
    <source>
        <dbReference type="EMBL" id="PLR81659.1"/>
    </source>
</evidence>
<dbReference type="EMBL" id="PGVD01000076">
    <property type="protein sequence ID" value="PLR89877.1"/>
    <property type="molecule type" value="Genomic_DNA"/>
</dbReference>
<dbReference type="GO" id="GO:0019877">
    <property type="term" value="P:diaminopimelate biosynthetic process"/>
    <property type="evidence" value="ECO:0007669"/>
    <property type="project" value="UniProtKB-KW"/>
</dbReference>
<evidence type="ECO:0000256" key="5">
    <source>
        <dbReference type="ARBA" id="ARBA00022915"/>
    </source>
</evidence>
<evidence type="ECO:0000256" key="7">
    <source>
        <dbReference type="ARBA" id="ARBA00023239"/>
    </source>
</evidence>
<evidence type="ECO:0000313" key="17">
    <source>
        <dbReference type="Proteomes" id="UP000235114"/>
    </source>
</evidence>
<reference evidence="15 17" key="2">
    <citation type="submission" date="2017-12" db="EMBL/GenBank/DDBJ databases">
        <title>Comparative Functional Genomics of Dry Heat Resistant strains isolated from the Viking Spacecraft.</title>
        <authorList>
            <person name="Seuylemezian A."/>
            <person name="Cooper K."/>
            <person name="Vaishampayan P."/>
        </authorList>
    </citation>
    <scope>NUCLEOTIDE SEQUENCE [LARGE SCALE GENOMIC DNA]</scope>
    <source>
        <strain evidence="15 17">ATCC 29669</strain>
    </source>
</reference>
<dbReference type="PANTHER" id="PTHR12128">
    <property type="entry name" value="DIHYDRODIPICOLINATE SYNTHASE"/>
    <property type="match status" value="1"/>
</dbReference>
<keyword evidence="5" id="KW-0220">Diaminopimelate biosynthesis</keyword>
<dbReference type="InterPro" id="IPR002220">
    <property type="entry name" value="DapA-like"/>
</dbReference>
<reference evidence="14 16" key="1">
    <citation type="submission" date="2017-11" db="EMBL/GenBank/DDBJ databases">
        <title>Comparitive Functional Genomics of Dry Heat Resistant strains isolated from the Viking Spacecraft.</title>
        <authorList>
            <person name="Seuylemezian A."/>
            <person name="Cooper K."/>
            <person name="Vaishampayan P."/>
        </authorList>
    </citation>
    <scope>NUCLEOTIDE SEQUENCE [LARGE SCALE GENOMIC DNA]</scope>
    <source>
        <strain evidence="14 16">M4.6</strain>
    </source>
</reference>
<keyword evidence="4" id="KW-0028">Amino-acid biosynthesis</keyword>
<dbReference type="CDD" id="cd00408">
    <property type="entry name" value="DHDPS-like"/>
    <property type="match status" value="1"/>
</dbReference>
<dbReference type="UniPathway" id="UPA00034">
    <property type="reaction ID" value="UER00017"/>
</dbReference>
<keyword evidence="17" id="KW-1185">Reference proteome</keyword>
<keyword evidence="6" id="KW-0457">Lysine biosynthesis</keyword>
<dbReference type="GO" id="GO:0005829">
    <property type="term" value="C:cytosol"/>
    <property type="evidence" value="ECO:0007669"/>
    <property type="project" value="TreeGrafter"/>
</dbReference>
<protein>
    <recommendedName>
        <fullName evidence="3 10">4-hydroxy-tetrahydrodipicolinate synthase</fullName>
        <ecNumber evidence="3 10">4.3.3.7</ecNumber>
    </recommendedName>
</protein>
<evidence type="ECO:0000313" key="16">
    <source>
        <dbReference type="Proteomes" id="UP000234951"/>
    </source>
</evidence>
<dbReference type="PROSITE" id="PS00665">
    <property type="entry name" value="DHDPS_1"/>
    <property type="match status" value="1"/>
</dbReference>
<gene>
    <name evidence="14" type="primary">dapA</name>
    <name evidence="14" type="ORF">CU635_14470</name>
    <name evidence="15" type="ORF">CVD25_20660</name>
</gene>
<dbReference type="PIRSF" id="PIRSF001365">
    <property type="entry name" value="DHDPS"/>
    <property type="match status" value="1"/>
</dbReference>
<dbReference type="SMART" id="SM01130">
    <property type="entry name" value="DHDPS"/>
    <property type="match status" value="1"/>
</dbReference>
<dbReference type="PRINTS" id="PR00146">
    <property type="entry name" value="DHPICSNTHASE"/>
</dbReference>